<dbReference type="AlphaFoldDB" id="A0A6A6CAR6"/>
<keyword evidence="2" id="KW-0732">Signal</keyword>
<dbReference type="RefSeq" id="XP_033663628.1">
    <property type="nucleotide sequence ID" value="XM_033808365.1"/>
</dbReference>
<dbReference type="GO" id="GO:0008237">
    <property type="term" value="F:metallopeptidase activity"/>
    <property type="evidence" value="ECO:0007669"/>
    <property type="project" value="InterPro"/>
</dbReference>
<dbReference type="EMBL" id="ML993612">
    <property type="protein sequence ID" value="KAF2162739.1"/>
    <property type="molecule type" value="Genomic_DNA"/>
</dbReference>
<protein>
    <recommendedName>
        <fullName evidence="5">Tyrosinase copper-binding domain-containing protein</fullName>
    </recommendedName>
</protein>
<feature type="region of interest" description="Disordered" evidence="1">
    <location>
        <begin position="25"/>
        <end position="77"/>
    </location>
</feature>
<dbReference type="InterPro" id="IPR024079">
    <property type="entry name" value="MetalloPept_cat_dom_sf"/>
</dbReference>
<accession>A0A6A6CAR6</accession>
<feature type="region of interest" description="Disordered" evidence="1">
    <location>
        <begin position="434"/>
        <end position="490"/>
    </location>
</feature>
<proteinExistence type="predicted"/>
<evidence type="ECO:0000313" key="3">
    <source>
        <dbReference type="EMBL" id="KAF2162739.1"/>
    </source>
</evidence>
<name>A0A6A6CAR6_ZASCE</name>
<feature type="compositionally biased region" description="Polar residues" evidence="1">
    <location>
        <begin position="435"/>
        <end position="450"/>
    </location>
</feature>
<reference evidence="3" key="1">
    <citation type="journal article" date="2020" name="Stud. Mycol.">
        <title>101 Dothideomycetes genomes: a test case for predicting lifestyles and emergence of pathogens.</title>
        <authorList>
            <person name="Haridas S."/>
            <person name="Albert R."/>
            <person name="Binder M."/>
            <person name="Bloem J."/>
            <person name="Labutti K."/>
            <person name="Salamov A."/>
            <person name="Andreopoulos B."/>
            <person name="Baker S."/>
            <person name="Barry K."/>
            <person name="Bills G."/>
            <person name="Bluhm B."/>
            <person name="Cannon C."/>
            <person name="Castanera R."/>
            <person name="Culley D."/>
            <person name="Daum C."/>
            <person name="Ezra D."/>
            <person name="Gonzalez J."/>
            <person name="Henrissat B."/>
            <person name="Kuo A."/>
            <person name="Liang C."/>
            <person name="Lipzen A."/>
            <person name="Lutzoni F."/>
            <person name="Magnuson J."/>
            <person name="Mondo S."/>
            <person name="Nolan M."/>
            <person name="Ohm R."/>
            <person name="Pangilinan J."/>
            <person name="Park H.-J."/>
            <person name="Ramirez L."/>
            <person name="Alfaro M."/>
            <person name="Sun H."/>
            <person name="Tritt A."/>
            <person name="Yoshinaga Y."/>
            <person name="Zwiers L.-H."/>
            <person name="Turgeon B."/>
            <person name="Goodwin S."/>
            <person name="Spatafora J."/>
            <person name="Crous P."/>
            <person name="Grigoriev I."/>
        </authorList>
    </citation>
    <scope>NUCLEOTIDE SEQUENCE</scope>
    <source>
        <strain evidence="3">ATCC 36951</strain>
    </source>
</reference>
<evidence type="ECO:0000256" key="1">
    <source>
        <dbReference type="SAM" id="MobiDB-lite"/>
    </source>
</evidence>
<evidence type="ECO:0000313" key="4">
    <source>
        <dbReference type="Proteomes" id="UP000799537"/>
    </source>
</evidence>
<keyword evidence="4" id="KW-1185">Reference proteome</keyword>
<feature type="chain" id="PRO_5025409542" description="Tyrosinase copper-binding domain-containing protein" evidence="2">
    <location>
        <begin position="21"/>
        <end position="490"/>
    </location>
</feature>
<evidence type="ECO:0000256" key="2">
    <source>
        <dbReference type="SAM" id="SignalP"/>
    </source>
</evidence>
<dbReference type="Proteomes" id="UP000799537">
    <property type="component" value="Unassembled WGS sequence"/>
</dbReference>
<evidence type="ECO:0008006" key="5">
    <source>
        <dbReference type="Google" id="ProtNLM"/>
    </source>
</evidence>
<feature type="signal peptide" evidence="2">
    <location>
        <begin position="1"/>
        <end position="20"/>
    </location>
</feature>
<dbReference type="Gene3D" id="3.40.390.10">
    <property type="entry name" value="Collagenase (Catalytic Domain)"/>
    <property type="match status" value="1"/>
</dbReference>
<gene>
    <name evidence="3" type="ORF">M409DRAFT_26976</name>
</gene>
<organism evidence="3 4">
    <name type="scientific">Zasmidium cellare ATCC 36951</name>
    <dbReference type="NCBI Taxonomy" id="1080233"/>
    <lineage>
        <taxon>Eukaryota</taxon>
        <taxon>Fungi</taxon>
        <taxon>Dikarya</taxon>
        <taxon>Ascomycota</taxon>
        <taxon>Pezizomycotina</taxon>
        <taxon>Dothideomycetes</taxon>
        <taxon>Dothideomycetidae</taxon>
        <taxon>Mycosphaerellales</taxon>
        <taxon>Mycosphaerellaceae</taxon>
        <taxon>Zasmidium</taxon>
    </lineage>
</organism>
<dbReference type="GeneID" id="54561637"/>
<feature type="compositionally biased region" description="Low complexity" evidence="1">
    <location>
        <begin position="41"/>
        <end position="65"/>
    </location>
</feature>
<sequence>MAPLKYFLPILLLSVDGVVCGKGVKNPEDKTHLLSPESPAGSRPGTGPPSLLSSDSGSGSGKSMPAAQGPSNTGSSAVTQEQFQKLFGVALDPVAADDPMATGSCAKYKDRILTAYNEVLAMVREGVDAVDELGMVGRGGRKDEGKDRYNALMGPFEAMFGIQDKTKQADDLRQVKANDESVLTKHQLNVAEKGPRWQIRCGDDFLQWKDANQPYLETVHSGKLNKWTPSHPGHGKSIFPNGAWYAPNMPPEHILLTSNDAVGASGPEAGSSSLKSKLKGIGKGSSKAKAKGSICDQPGTYAVSFPKAGLLVFCQSILKLDKARSSSEQTPKEWSLAAVNRNIHENTGFNEFMPTIAHIWLHHVFHYALQWTEGTTTDLPSSHVLGWPAAQEVAKKNQKQALKSPENYPVFAAAMYLSDWRWGVNGHVVGKIQGQAPTAGSSGSSAQSNPFKDPAGENPFQDPPSADGSGSHSGSSGNGGGQHVRRRFQA</sequence>